<evidence type="ECO:0000256" key="8">
    <source>
        <dbReference type="ARBA" id="ARBA00022840"/>
    </source>
</evidence>
<keyword evidence="7" id="KW-0347">Helicase</keyword>
<evidence type="ECO:0000256" key="3">
    <source>
        <dbReference type="ARBA" id="ARBA00022679"/>
    </source>
</evidence>
<feature type="domain" description="Alphavirus-like MT" evidence="15">
    <location>
        <begin position="63"/>
        <end position="254"/>
    </location>
</feature>
<feature type="domain" description="Fe2OG dioxygenase" evidence="12">
    <location>
        <begin position="681"/>
        <end position="772"/>
    </location>
</feature>
<feature type="domain" description="Peptidase C23" evidence="13">
    <location>
        <begin position="933"/>
        <end position="1023"/>
    </location>
</feature>
<dbReference type="PROSITE" id="PS50507">
    <property type="entry name" value="RDRP_SSRNA_POS"/>
    <property type="match status" value="1"/>
</dbReference>
<dbReference type="Gene3D" id="2.60.120.590">
    <property type="entry name" value="Alpha-ketoglutarate-dependent dioxygenase AlkB-like"/>
    <property type="match status" value="1"/>
</dbReference>
<dbReference type="InterPro" id="IPR005123">
    <property type="entry name" value="Oxoglu/Fe-dep_dioxygenase_dom"/>
</dbReference>
<dbReference type="InterPro" id="IPR003593">
    <property type="entry name" value="AAA+_ATPase"/>
</dbReference>
<evidence type="ECO:0000256" key="5">
    <source>
        <dbReference type="ARBA" id="ARBA00022741"/>
    </source>
</evidence>
<dbReference type="GO" id="GO:0006396">
    <property type="term" value="P:RNA processing"/>
    <property type="evidence" value="ECO:0007669"/>
    <property type="project" value="InterPro"/>
</dbReference>
<evidence type="ECO:0000256" key="6">
    <source>
        <dbReference type="ARBA" id="ARBA00022801"/>
    </source>
</evidence>
<protein>
    <submittedName>
        <fullName evidence="16">Replicase</fullName>
    </submittedName>
</protein>
<dbReference type="PROSITE" id="PS51657">
    <property type="entry name" value="PSRV_HELICASE"/>
    <property type="match status" value="1"/>
</dbReference>
<keyword evidence="5" id="KW-0547">Nucleotide-binding</keyword>
<keyword evidence="2" id="KW-0696">RNA-directed RNA polymerase</keyword>
<gene>
    <name evidence="16" type="primary">ORF1</name>
</gene>
<dbReference type="GO" id="GO:0006351">
    <property type="term" value="P:DNA-templated transcription"/>
    <property type="evidence" value="ECO:0007669"/>
    <property type="project" value="InterPro"/>
</dbReference>
<name>A0A6M2YV16_9VIRU</name>
<evidence type="ECO:0000259" key="15">
    <source>
        <dbReference type="PROSITE" id="PS51743"/>
    </source>
</evidence>
<dbReference type="PROSITE" id="PS51492">
    <property type="entry name" value="PEPTIDASE_C23"/>
    <property type="match status" value="1"/>
</dbReference>
<dbReference type="PROSITE" id="PS51743">
    <property type="entry name" value="ALPHAVIRUS_MT"/>
    <property type="match status" value="1"/>
</dbReference>
<evidence type="ECO:0000259" key="13">
    <source>
        <dbReference type="PROSITE" id="PS51492"/>
    </source>
</evidence>
<sequence>MALTYRSPVEEVLTSFTTSEQSEIARGAVQGLLKLEEFNHNLFNFALSPIAKQRLCSSGIYLSPFSYVPHSHPACKTLENYNLYQVVCPLVDHRFYLVGIKQSKLCFLKSRNRKMDMVECINRMVTSRDKLRYGNDFVVQAGQSGTVKKNSRTVTFYPELASLVPHEIKFRSRALFLHDELHYWSKESLSIFLDQCSPELLLATVVIPPELLLKAKESMNKWCYEFEVKGPDLYFYPDGVRAEGYIQPASCVYLLTTNKMITPGGQVYCFDIISSKFAHHVIAITRGEALVKKENSFSNFEAIGSSFASKLLHDDYPCFPISYEVVMKLYTYLSSLNSPDVKSAVAKLRQLVEHPTAFEVQFTIEFANLYIRCGVNLDIFTPSTKTLLLKSLAVLMPALLTKYSKKLMRVSFTSFVSHLKPLSFNVKCETIDLKVQAKPCYDRLIPPGIDSLMNCLEFGKSVLGKETFAREPAPYSFTLSEVCHLHSAPEELLMANMKFLGDLESFTFSSTDQVLAGAATVFRPLYQFLFSTLGDYCVDYCLMQAVRKQRVEKNASAASKVLALTWSANEISEEERVYPAPVFNCLEHEDENWGAAEAADDMEPMLLNLFNCVCGTGIQWTVAFHVELLEVSMNDRLHNRSASFYSKGGFGYSYNGGNHIGHEWLDEFDSFLAINGHDLNYFNCVLFQQYDGGHGIGFHSDNEELFEKNSRILTVCIQGDCEFRFRCAAGETGFYMAAPKQFMMPEGFQESHKHAVRGCSPGRISATFRRAKISPVDKCVTPENEKLDSECSADDSSESECFSFIDNLGVSHTVQKSVNISPFVVRKVSGENNMCFWNCLSFLLNLDASLLKNTLSKGLEKLRGVAMHATLAAQLAPGAMAEDDVISLSCQIFSLEIVVHSLSLGCTTTFATEDAEKRIDILHDNEHFSLLFYKNDCFVSAVAQTFSRDTNEMYRVLAHKKFEELTELLRLGCGLTLEDLEVGFKLLNIKAHIKKDGEYLQINDSGEINGFYSLTDEHLVSCPPFSKNLFATKTILNSNEHLAVTAIKMLQEVGSELIYNASLDRASNFERSLLKGCTGIRSSTLFAGLSSRLKEGHVDHERPLTTVLGTFGAGKTSLIKRAVVNFKKSGRVVHFVSPRRSLADTLIQSLGLTEKQSAGADGKNGSKRKGKKNSQNTFVRTFETFLIQNARVGGNDLVFFDEIQLFPPGYLDYASMLLPDTVQFFILGDPLQSDYDSMNDRHVFLGYESDIYNLLKGKEYKYNILSRRFSNKMFASRLPCSFKSECFTVDEPYVMLQGFGANLDEIKNFSEVYLVASFVEKNFVKAHLGENVKVLTFGESTGLTFERGSVFITESALKTSECRWVTALSRFSRNLILINMLETTFESLASQRSTTVLGRFLKGTADPSQTLENLPGKPVAQYGFAHCVGRNLGVREAKLQGDPWLKSEIFLGQEDEMQEIEEVAETVQKEIFKTHLPRCDLEGLRAQWNDKILSKEVREFKFRSLVTDQFTDCHSKQKGKILTNQAERFETIYPRHRASDTLTFLMAVKKRLRFSKPHLECAKLKEAEPYGKFLLDEFLKRIPLKPHHRHDLMSEALHDFEEKKVSKSAAIIENHANRSCSDWLADVGLVFSKSQICTKWDNRFRSAKAAQTIVCFQHSVLIRFAPYMRYIEKKVLEVLPKKYYIHSGKGLDELNQWVCDNKFHGICTESDYEAFDASQDQYIMAFEIALMEYLGLPRSLINDYKYIKTHLGCKMGALAIMRFSGEASTFLFNTLANMLFTFLRYDLNGQESICFAGDDMCANRRLRVSLRHEDFLGKLKLKAKVAFTKRPTFCGWNLTHFGIYKKPQLVFERMCIAKETNNLHNCIDNYAIEISFAYVKGELAVCHMDKEELDAFYNCVRVVVKSKHLLKSNVRELFKNEVET</sequence>
<evidence type="ECO:0000259" key="12">
    <source>
        <dbReference type="PROSITE" id="PS51471"/>
    </source>
</evidence>
<keyword evidence="6" id="KW-0378">Hydrolase</keyword>
<dbReference type="Pfam" id="PF01443">
    <property type="entry name" value="Viral_helicase1"/>
    <property type="match status" value="1"/>
</dbReference>
<dbReference type="GO" id="GO:0016556">
    <property type="term" value="P:mRNA modification"/>
    <property type="evidence" value="ECO:0007669"/>
    <property type="project" value="InterPro"/>
</dbReference>
<dbReference type="Pfam" id="PF00978">
    <property type="entry name" value="RdRP_2"/>
    <property type="match status" value="1"/>
</dbReference>
<dbReference type="InterPro" id="IPR001788">
    <property type="entry name" value="RNA-dep_RNA_pol_alsuvir"/>
</dbReference>
<dbReference type="InterPro" id="IPR037151">
    <property type="entry name" value="AlkB-like_sf"/>
</dbReference>
<dbReference type="SMART" id="SM00382">
    <property type="entry name" value="AAA"/>
    <property type="match status" value="1"/>
</dbReference>
<dbReference type="InterPro" id="IPR043502">
    <property type="entry name" value="DNA/RNA_pol_sf"/>
</dbReference>
<dbReference type="InterPro" id="IPR007094">
    <property type="entry name" value="RNA-dir_pol_PSvirus"/>
</dbReference>
<dbReference type="InterPro" id="IPR027351">
    <property type="entry name" value="(+)RNA_virus_helicase_core_dom"/>
</dbReference>
<dbReference type="InterPro" id="IPR002588">
    <property type="entry name" value="Alphavirus-like_MT_dom"/>
</dbReference>
<evidence type="ECO:0000256" key="4">
    <source>
        <dbReference type="ARBA" id="ARBA00022695"/>
    </source>
</evidence>
<dbReference type="InterPro" id="IPR008041">
    <property type="entry name" value="Peptidase_C23"/>
</dbReference>
<dbReference type="GO" id="GO:0003723">
    <property type="term" value="F:RNA binding"/>
    <property type="evidence" value="ECO:0007669"/>
    <property type="project" value="InterPro"/>
</dbReference>
<comment type="similarity">
    <text evidence="1">Belongs to the potexviruses/carlaviruses RNA replication protein family.</text>
</comment>
<dbReference type="Gene3D" id="3.40.50.300">
    <property type="entry name" value="P-loop containing nucleotide triphosphate hydrolases"/>
    <property type="match status" value="1"/>
</dbReference>
<reference evidence="16" key="1">
    <citation type="submission" date="2019-06" db="EMBL/GenBank/DDBJ databases">
        <authorList>
            <person name="Jo Y."/>
            <person name="Cho W.K."/>
        </authorList>
    </citation>
    <scope>NUCLEOTIDE SEQUENCE</scope>
    <source>
        <strain evidence="16">G39-2</strain>
    </source>
</reference>
<dbReference type="Pfam" id="PF05379">
    <property type="entry name" value="Peptidase_C23"/>
    <property type="match status" value="1"/>
</dbReference>
<evidence type="ECO:0000313" key="16">
    <source>
        <dbReference type="EMBL" id="QED43743.1"/>
    </source>
</evidence>
<dbReference type="GO" id="GO:0005524">
    <property type="term" value="F:ATP binding"/>
    <property type="evidence" value="ECO:0007669"/>
    <property type="project" value="UniProtKB-KW"/>
</dbReference>
<evidence type="ECO:0000259" key="11">
    <source>
        <dbReference type="PROSITE" id="PS50507"/>
    </source>
</evidence>
<dbReference type="EMBL" id="MN059214">
    <property type="protein sequence ID" value="QED43743.1"/>
    <property type="molecule type" value="Genomic_RNA"/>
</dbReference>
<evidence type="ECO:0000256" key="9">
    <source>
        <dbReference type="ARBA" id="ARBA00022953"/>
    </source>
</evidence>
<feature type="domain" description="RdRp catalytic" evidence="11">
    <location>
        <begin position="1705"/>
        <end position="1812"/>
    </location>
</feature>
<evidence type="ECO:0000256" key="7">
    <source>
        <dbReference type="ARBA" id="ARBA00022806"/>
    </source>
</evidence>
<dbReference type="GO" id="GO:0016817">
    <property type="term" value="F:hydrolase activity, acting on acid anhydrides"/>
    <property type="evidence" value="ECO:0007669"/>
    <property type="project" value="InterPro"/>
</dbReference>
<keyword evidence="4" id="KW-0548">Nucleotidyltransferase</keyword>
<dbReference type="SUPFAM" id="SSF51197">
    <property type="entry name" value="Clavaminate synthase-like"/>
    <property type="match status" value="1"/>
</dbReference>
<evidence type="ECO:0000256" key="10">
    <source>
        <dbReference type="ARBA" id="ARBA00047984"/>
    </source>
</evidence>
<accession>A0A6M2YV16</accession>
<dbReference type="SUPFAM" id="SSF52540">
    <property type="entry name" value="P-loop containing nucleoside triphosphate hydrolases"/>
    <property type="match status" value="1"/>
</dbReference>
<dbReference type="PROSITE" id="PS51471">
    <property type="entry name" value="FE2OG_OXY"/>
    <property type="match status" value="1"/>
</dbReference>
<keyword evidence="9" id="KW-0693">Viral RNA replication</keyword>
<dbReference type="GO" id="GO:0003968">
    <property type="term" value="F:RNA-directed RNA polymerase activity"/>
    <property type="evidence" value="ECO:0007669"/>
    <property type="project" value="UniProtKB-KW"/>
</dbReference>
<dbReference type="SUPFAM" id="SSF56672">
    <property type="entry name" value="DNA/RNA polymerases"/>
    <property type="match status" value="1"/>
</dbReference>
<evidence type="ECO:0000259" key="14">
    <source>
        <dbReference type="PROSITE" id="PS51657"/>
    </source>
</evidence>
<keyword evidence="8" id="KW-0067">ATP-binding</keyword>
<evidence type="ECO:0000256" key="2">
    <source>
        <dbReference type="ARBA" id="ARBA00022484"/>
    </source>
</evidence>
<feature type="domain" description="(+)RNA virus helicase C-terminal" evidence="14">
    <location>
        <begin position="1049"/>
        <end position="1411"/>
    </location>
</feature>
<dbReference type="GO" id="GO:0003724">
    <property type="term" value="F:RNA helicase activity"/>
    <property type="evidence" value="ECO:0007669"/>
    <property type="project" value="UniProtKB-EC"/>
</dbReference>
<comment type="catalytic activity">
    <reaction evidence="10">
        <text>ATP + H2O = ADP + phosphate + H(+)</text>
        <dbReference type="Rhea" id="RHEA:13065"/>
        <dbReference type="ChEBI" id="CHEBI:15377"/>
        <dbReference type="ChEBI" id="CHEBI:15378"/>
        <dbReference type="ChEBI" id="CHEBI:30616"/>
        <dbReference type="ChEBI" id="CHEBI:43474"/>
        <dbReference type="ChEBI" id="CHEBI:456216"/>
        <dbReference type="EC" id="3.6.4.13"/>
    </reaction>
</comment>
<dbReference type="InterPro" id="IPR027417">
    <property type="entry name" value="P-loop_NTPase"/>
</dbReference>
<dbReference type="CDD" id="cd23245">
    <property type="entry name" value="Betaflexiviridae_RdRp"/>
    <property type="match status" value="1"/>
</dbReference>
<dbReference type="GO" id="GO:0039694">
    <property type="term" value="P:viral RNA genome replication"/>
    <property type="evidence" value="ECO:0007669"/>
    <property type="project" value="InterPro"/>
</dbReference>
<organism evidence="16">
    <name type="scientific">Garlic latent virus</name>
    <dbReference type="NCBI Taxonomy" id="12458"/>
    <lineage>
        <taxon>Viruses</taxon>
        <taxon>Riboviria</taxon>
        <taxon>Orthornavirae</taxon>
        <taxon>Kitrinoviricota</taxon>
        <taxon>Alsuviricetes</taxon>
        <taxon>Tymovirales</taxon>
        <taxon>Betaflexiviridae</taxon>
        <taxon>Quinvirinae</taxon>
        <taxon>Carlavirus</taxon>
        <taxon>Carlavirus latensascalonici</taxon>
        <taxon>Shallot latent virus</taxon>
    </lineage>
</organism>
<evidence type="ECO:0000256" key="1">
    <source>
        <dbReference type="ARBA" id="ARBA00008513"/>
    </source>
</evidence>
<dbReference type="GO" id="GO:0008174">
    <property type="term" value="F:mRNA methyltransferase activity"/>
    <property type="evidence" value="ECO:0007669"/>
    <property type="project" value="UniProtKB-UniRule"/>
</dbReference>
<proteinExistence type="inferred from homology"/>
<keyword evidence="3" id="KW-0808">Transferase</keyword>
<dbReference type="Pfam" id="PF01660">
    <property type="entry name" value="Vmethyltransf"/>
    <property type="match status" value="1"/>
</dbReference>
<dbReference type="CDD" id="cd22792">
    <property type="entry name" value="OTU_RDRP-like"/>
    <property type="match status" value="1"/>
</dbReference>